<protein>
    <recommendedName>
        <fullName evidence="4">Twin-arginine translocation signal domain-containing protein</fullName>
    </recommendedName>
</protein>
<name>A0A545TQW0_9PROT</name>
<dbReference type="RefSeq" id="WP_142896787.1">
    <property type="nucleotide sequence ID" value="NZ_ML660055.1"/>
</dbReference>
<evidence type="ECO:0000313" key="3">
    <source>
        <dbReference type="Proteomes" id="UP000315252"/>
    </source>
</evidence>
<gene>
    <name evidence="2" type="ORF">FKG95_12825</name>
</gene>
<dbReference type="Proteomes" id="UP000315252">
    <property type="component" value="Unassembled WGS sequence"/>
</dbReference>
<dbReference type="InterPro" id="IPR006311">
    <property type="entry name" value="TAT_signal"/>
</dbReference>
<comment type="caution">
    <text evidence="2">The sequence shown here is derived from an EMBL/GenBank/DDBJ whole genome shotgun (WGS) entry which is preliminary data.</text>
</comment>
<feature type="signal peptide" evidence="1">
    <location>
        <begin position="1"/>
        <end position="24"/>
    </location>
</feature>
<sequence>MVTRRSFLVGSGITVGLTALGASAAMAHHGWRWTEDGNFELVGLIQAAQLGNPHGVLTVDAEGEIWTVEVGQPWRNERAGLKDEMFAVGTEVTVSGQRSEDPEQKLMKAERVTIDGQLYDLYPNRD</sequence>
<dbReference type="AlphaFoldDB" id="A0A545TQW0"/>
<evidence type="ECO:0000313" key="2">
    <source>
        <dbReference type="EMBL" id="TQV79606.1"/>
    </source>
</evidence>
<dbReference type="EMBL" id="VHSH01000004">
    <property type="protein sequence ID" value="TQV79606.1"/>
    <property type="molecule type" value="Genomic_DNA"/>
</dbReference>
<organism evidence="2 3">
    <name type="scientific">Denitrobaculum tricleocarpae</name>
    <dbReference type="NCBI Taxonomy" id="2591009"/>
    <lineage>
        <taxon>Bacteria</taxon>
        <taxon>Pseudomonadati</taxon>
        <taxon>Pseudomonadota</taxon>
        <taxon>Alphaproteobacteria</taxon>
        <taxon>Rhodospirillales</taxon>
        <taxon>Rhodospirillaceae</taxon>
        <taxon>Denitrobaculum</taxon>
    </lineage>
</organism>
<accession>A0A545TQW0</accession>
<keyword evidence="3" id="KW-1185">Reference proteome</keyword>
<evidence type="ECO:0008006" key="4">
    <source>
        <dbReference type="Google" id="ProtNLM"/>
    </source>
</evidence>
<dbReference type="InterPro" id="IPR046150">
    <property type="entry name" value="DUF6152"/>
</dbReference>
<proteinExistence type="predicted"/>
<reference evidence="2 3" key="1">
    <citation type="submission" date="2019-06" db="EMBL/GenBank/DDBJ databases">
        <title>Whole genome sequence for Rhodospirillaceae sp. R148.</title>
        <authorList>
            <person name="Wang G."/>
        </authorList>
    </citation>
    <scope>NUCLEOTIDE SEQUENCE [LARGE SCALE GENOMIC DNA]</scope>
    <source>
        <strain evidence="2 3">R148</strain>
    </source>
</reference>
<feature type="chain" id="PRO_5021957275" description="Twin-arginine translocation signal domain-containing protein" evidence="1">
    <location>
        <begin position="25"/>
        <end position="126"/>
    </location>
</feature>
<dbReference type="Pfam" id="PF19649">
    <property type="entry name" value="DUF6152"/>
    <property type="match status" value="1"/>
</dbReference>
<keyword evidence="1" id="KW-0732">Signal</keyword>
<dbReference type="PROSITE" id="PS51318">
    <property type="entry name" value="TAT"/>
    <property type="match status" value="1"/>
</dbReference>
<dbReference type="OrthoDB" id="512581at2"/>
<evidence type="ECO:0000256" key="1">
    <source>
        <dbReference type="SAM" id="SignalP"/>
    </source>
</evidence>